<reference evidence="4" key="1">
    <citation type="submission" date="2016-06" db="EMBL/GenBank/DDBJ databases">
        <authorList>
            <person name="Varghese N."/>
            <person name="Submissions Spin"/>
        </authorList>
    </citation>
    <scope>NUCLEOTIDE SEQUENCE [LARGE SCALE GENOMIC DNA]</scope>
    <source>
        <strain evidence="4">DSM 45794</strain>
    </source>
</reference>
<keyword evidence="2" id="KW-0472">Membrane</keyword>
<dbReference type="SMART" id="SM00028">
    <property type="entry name" value="TPR"/>
    <property type="match status" value="2"/>
</dbReference>
<dbReference type="Gene3D" id="1.25.40.10">
    <property type="entry name" value="Tetratricopeptide repeat domain"/>
    <property type="match status" value="1"/>
</dbReference>
<dbReference type="OrthoDB" id="3360127at2"/>
<evidence type="ECO:0000256" key="1">
    <source>
        <dbReference type="PROSITE-ProRule" id="PRU00339"/>
    </source>
</evidence>
<sequence length="297" mass="31480">MEPPSAPVEDAVARARDLVLAKEFKPAVTLLGAHLRTHPDDSLAWRRLAGALIGLGDQHAAIDAAGRAIDIDPGDTVAWRYRGLARQLLGRHRESYADARRAVELASDDPEGLNLLAVNVLTVDRDVARFRDLYQRALTVDPSNAPARHSAGVDRRIRRRGAATLVLLAVYPPWCVLFLRWLAVDDGSTDAGWTMWPTVVGVAVLIVCAAAGRTVGVVPLVLTWRGIVGAACVGGAGAAGAVWGGTRTATMAAAFGLTTVAVSLLFALTFRVRHGRAGRLPEEDATGGPARETARVA</sequence>
<feature type="transmembrane region" description="Helical" evidence="2">
    <location>
        <begin position="222"/>
        <end position="243"/>
    </location>
</feature>
<dbReference type="EMBL" id="FLRH01000003">
    <property type="protein sequence ID" value="SBT63972.1"/>
    <property type="molecule type" value="Genomic_DNA"/>
</dbReference>
<evidence type="ECO:0000256" key="2">
    <source>
        <dbReference type="SAM" id="Phobius"/>
    </source>
</evidence>
<proteinExistence type="predicted"/>
<dbReference type="InterPro" id="IPR011990">
    <property type="entry name" value="TPR-like_helical_dom_sf"/>
</dbReference>
<keyword evidence="1" id="KW-0802">TPR repeat</keyword>
<keyword evidence="4" id="KW-1185">Reference proteome</keyword>
<feature type="transmembrane region" description="Helical" evidence="2">
    <location>
        <begin position="249"/>
        <end position="270"/>
    </location>
</feature>
<feature type="repeat" description="TPR" evidence="1">
    <location>
        <begin position="42"/>
        <end position="75"/>
    </location>
</feature>
<name>A0A1A9B4Y7_9ACTN</name>
<feature type="transmembrane region" description="Helical" evidence="2">
    <location>
        <begin position="165"/>
        <end position="183"/>
    </location>
</feature>
<dbReference type="SUPFAM" id="SSF48452">
    <property type="entry name" value="TPR-like"/>
    <property type="match status" value="1"/>
</dbReference>
<keyword evidence="2" id="KW-1133">Transmembrane helix</keyword>
<dbReference type="PROSITE" id="PS50005">
    <property type="entry name" value="TPR"/>
    <property type="match status" value="1"/>
</dbReference>
<dbReference type="AlphaFoldDB" id="A0A1A9B4Y7"/>
<organism evidence="3 4">
    <name type="scientific">Micromonospora sediminicola</name>
    <dbReference type="NCBI Taxonomy" id="946078"/>
    <lineage>
        <taxon>Bacteria</taxon>
        <taxon>Bacillati</taxon>
        <taxon>Actinomycetota</taxon>
        <taxon>Actinomycetes</taxon>
        <taxon>Micromonosporales</taxon>
        <taxon>Micromonosporaceae</taxon>
        <taxon>Micromonospora</taxon>
    </lineage>
</organism>
<dbReference type="STRING" id="946078.GA0070622_0940"/>
<keyword evidence="2" id="KW-0812">Transmembrane</keyword>
<dbReference type="InterPro" id="IPR019734">
    <property type="entry name" value="TPR_rpt"/>
</dbReference>
<feature type="transmembrane region" description="Helical" evidence="2">
    <location>
        <begin position="195"/>
        <end position="215"/>
    </location>
</feature>
<dbReference type="Proteomes" id="UP000199558">
    <property type="component" value="Unassembled WGS sequence"/>
</dbReference>
<dbReference type="RefSeq" id="WP_091568970.1">
    <property type="nucleotide sequence ID" value="NZ_FLRH01000003.1"/>
</dbReference>
<evidence type="ECO:0000313" key="3">
    <source>
        <dbReference type="EMBL" id="SBT63972.1"/>
    </source>
</evidence>
<protein>
    <submittedName>
        <fullName evidence="3">TPR repeat-containing protein</fullName>
    </submittedName>
</protein>
<evidence type="ECO:0000313" key="4">
    <source>
        <dbReference type="Proteomes" id="UP000199558"/>
    </source>
</evidence>
<gene>
    <name evidence="3" type="ORF">GA0070622_0940</name>
</gene>
<accession>A0A1A9B4Y7</accession>